<name>A0ABN8DWT3_9VIBR</name>
<dbReference type="Pfam" id="PF00857">
    <property type="entry name" value="Isochorismatase"/>
    <property type="match status" value="1"/>
</dbReference>
<dbReference type="Proteomes" id="UP000838672">
    <property type="component" value="Unassembled WGS sequence"/>
</dbReference>
<dbReference type="InterPro" id="IPR050272">
    <property type="entry name" value="Isochorismatase-like_hydrls"/>
</dbReference>
<dbReference type="InterPro" id="IPR000868">
    <property type="entry name" value="Isochorismatase-like_dom"/>
</dbReference>
<dbReference type="InterPro" id="IPR036380">
    <property type="entry name" value="Isochorismatase-like_sf"/>
</dbReference>
<evidence type="ECO:0000256" key="1">
    <source>
        <dbReference type="ARBA" id="ARBA00022801"/>
    </source>
</evidence>
<dbReference type="SUPFAM" id="SSF52499">
    <property type="entry name" value="Isochorismatase-like hydrolases"/>
    <property type="match status" value="1"/>
</dbReference>
<dbReference type="PANTHER" id="PTHR43540">
    <property type="entry name" value="PEROXYUREIDOACRYLATE/UREIDOACRYLATE AMIDOHYDROLASE-RELATED"/>
    <property type="match status" value="1"/>
</dbReference>
<evidence type="ECO:0000313" key="3">
    <source>
        <dbReference type="EMBL" id="CAH0535477.1"/>
    </source>
</evidence>
<dbReference type="GO" id="GO:0016787">
    <property type="term" value="F:hydrolase activity"/>
    <property type="evidence" value="ECO:0007669"/>
    <property type="project" value="UniProtKB-KW"/>
</dbReference>
<gene>
    <name evidence="3" type="primary">sttH</name>
    <name evidence="3" type="ORF">VST7929_03051</name>
</gene>
<dbReference type="Gene3D" id="3.40.50.850">
    <property type="entry name" value="Isochorismatase-like"/>
    <property type="match status" value="1"/>
</dbReference>
<protein>
    <submittedName>
        <fullName evidence="3">Streptothricin hydrolase</fullName>
        <ecNumber evidence="3">3.5.2.19</ecNumber>
    </submittedName>
</protein>
<keyword evidence="4" id="KW-1185">Reference proteome</keyword>
<organism evidence="3 4">
    <name type="scientific">Vibrio stylophorae</name>
    <dbReference type="NCBI Taxonomy" id="659351"/>
    <lineage>
        <taxon>Bacteria</taxon>
        <taxon>Pseudomonadati</taxon>
        <taxon>Pseudomonadota</taxon>
        <taxon>Gammaproteobacteria</taxon>
        <taxon>Vibrionales</taxon>
        <taxon>Vibrionaceae</taxon>
        <taxon>Vibrio</taxon>
    </lineage>
</organism>
<dbReference type="RefSeq" id="WP_237468373.1">
    <property type="nucleotide sequence ID" value="NZ_CAKLDI010000002.1"/>
</dbReference>
<dbReference type="EC" id="3.5.2.19" evidence="3"/>
<sequence length="177" mass="19333">MPTPTNRQALLVIDLQHDYFPEGKFPLWNTAQILENIKRAIGQASAKGMLIVHIQHIADPAMGLAPFFNEGSLGAQIHPHIIAAAPNSPVVVKHFADSFEQTNLNDILQAHDIETLYLCGMMTQNCVTHTALSKSAEKYQVSVLADCTTTVNEMLHLIALHALSPRIPLLPSVQALA</sequence>
<reference evidence="3" key="1">
    <citation type="submission" date="2021-11" db="EMBL/GenBank/DDBJ databases">
        <authorList>
            <person name="Rodrigo-Torres L."/>
            <person name="Arahal R. D."/>
            <person name="Lucena T."/>
        </authorList>
    </citation>
    <scope>NUCLEOTIDE SEQUENCE</scope>
    <source>
        <strain evidence="3">CECT 7929</strain>
    </source>
</reference>
<evidence type="ECO:0000259" key="2">
    <source>
        <dbReference type="Pfam" id="PF00857"/>
    </source>
</evidence>
<comment type="caution">
    <text evidence="3">The sequence shown here is derived from an EMBL/GenBank/DDBJ whole genome shotgun (WGS) entry which is preliminary data.</text>
</comment>
<dbReference type="PANTHER" id="PTHR43540:SF15">
    <property type="entry name" value="BLR5631 PROTEIN"/>
    <property type="match status" value="1"/>
</dbReference>
<accession>A0ABN8DWT3</accession>
<evidence type="ECO:0000313" key="4">
    <source>
        <dbReference type="Proteomes" id="UP000838672"/>
    </source>
</evidence>
<dbReference type="EMBL" id="CAKLDI010000002">
    <property type="protein sequence ID" value="CAH0535477.1"/>
    <property type="molecule type" value="Genomic_DNA"/>
</dbReference>
<keyword evidence="1 3" id="KW-0378">Hydrolase</keyword>
<feature type="domain" description="Isochorismatase-like" evidence="2">
    <location>
        <begin position="9"/>
        <end position="165"/>
    </location>
</feature>
<dbReference type="CDD" id="cd01014">
    <property type="entry name" value="nicotinamidase_related"/>
    <property type="match status" value="1"/>
</dbReference>
<proteinExistence type="predicted"/>